<dbReference type="EMBL" id="JAAXOS010000006">
    <property type="protein sequence ID" value="NKY27272.1"/>
    <property type="molecule type" value="Genomic_DNA"/>
</dbReference>
<dbReference type="AlphaFoldDB" id="A0A7X6L3X6"/>
<proteinExistence type="predicted"/>
<name>A0A7X6L3X6_9NOCA</name>
<comment type="caution">
    <text evidence="1">The sequence shown here is derived from an EMBL/GenBank/DDBJ whole genome shotgun (WGS) entry which is preliminary data.</text>
</comment>
<protein>
    <submittedName>
        <fullName evidence="1">Uncharacterized protein</fullName>
    </submittedName>
</protein>
<keyword evidence="2" id="KW-1185">Reference proteome</keyword>
<dbReference type="RefSeq" id="WP_062967993.1">
    <property type="nucleotide sequence ID" value="NZ_JAAXOS010000006.1"/>
</dbReference>
<accession>A0A7X6L3X6</accession>
<evidence type="ECO:0000313" key="2">
    <source>
        <dbReference type="Proteomes" id="UP000540698"/>
    </source>
</evidence>
<organism evidence="1 2">
    <name type="scientific">Nocardia gamkensis</name>
    <dbReference type="NCBI Taxonomy" id="352869"/>
    <lineage>
        <taxon>Bacteria</taxon>
        <taxon>Bacillati</taxon>
        <taxon>Actinomycetota</taxon>
        <taxon>Actinomycetes</taxon>
        <taxon>Mycobacteriales</taxon>
        <taxon>Nocardiaceae</taxon>
        <taxon>Nocardia</taxon>
    </lineage>
</organism>
<gene>
    <name evidence="1" type="ORF">HGB38_13705</name>
</gene>
<reference evidence="1 2" key="1">
    <citation type="submission" date="2020-04" db="EMBL/GenBank/DDBJ databases">
        <title>MicrobeNet Type strains.</title>
        <authorList>
            <person name="Nicholson A.C."/>
        </authorList>
    </citation>
    <scope>NUCLEOTIDE SEQUENCE [LARGE SCALE GENOMIC DNA]</scope>
    <source>
        <strain evidence="1 2">DSM 44956</strain>
    </source>
</reference>
<evidence type="ECO:0000313" key="1">
    <source>
        <dbReference type="EMBL" id="NKY27272.1"/>
    </source>
</evidence>
<dbReference type="Proteomes" id="UP000540698">
    <property type="component" value="Unassembled WGS sequence"/>
</dbReference>
<sequence length="77" mass="8321">MGGGKFRARIALALAVSSLVIGVARRSARYGIRNLVNGVRGARAARARHRRALRTRRAGIRGPRRAAAVEHHTTRAA</sequence>